<feature type="domain" description="DUF3475" evidence="2">
    <location>
        <begin position="48"/>
        <end position="101"/>
    </location>
</feature>
<dbReference type="PANTHER" id="PTHR31371:SF12">
    <property type="entry name" value="AVR9_CF-9 RAPIDLY ELICITED PROTEIN"/>
    <property type="match status" value="1"/>
</dbReference>
<protein>
    <recommendedName>
        <fullName evidence="2">DUF3475 domain-containing protein</fullName>
    </recommendedName>
</protein>
<dbReference type="PANTHER" id="PTHR31371">
    <property type="entry name" value="BNAC09G50660D PROTEIN"/>
    <property type="match status" value="1"/>
</dbReference>
<feature type="compositionally biased region" description="Polar residues" evidence="1">
    <location>
        <begin position="260"/>
        <end position="288"/>
    </location>
</feature>
<proteinExistence type="predicted"/>
<reference evidence="3 4" key="1">
    <citation type="submission" date="2024-08" db="EMBL/GenBank/DDBJ databases">
        <title>Insights into the chromosomal genome structure of Flemingia macrophylla.</title>
        <authorList>
            <person name="Ding Y."/>
            <person name="Zhao Y."/>
            <person name="Bi W."/>
            <person name="Wu M."/>
            <person name="Zhao G."/>
            <person name="Gong Y."/>
            <person name="Li W."/>
            <person name="Zhang P."/>
        </authorList>
    </citation>
    <scope>NUCLEOTIDE SEQUENCE [LARGE SCALE GENOMIC DNA]</scope>
    <source>
        <strain evidence="3">DYQJB</strain>
        <tissue evidence="3">Leaf</tissue>
    </source>
</reference>
<keyword evidence="4" id="KW-1185">Reference proteome</keyword>
<evidence type="ECO:0000313" key="3">
    <source>
        <dbReference type="EMBL" id="KAL2327151.1"/>
    </source>
</evidence>
<evidence type="ECO:0000259" key="2">
    <source>
        <dbReference type="Pfam" id="PF11961"/>
    </source>
</evidence>
<feature type="region of interest" description="Disordered" evidence="1">
    <location>
        <begin position="241"/>
        <end position="302"/>
    </location>
</feature>
<sequence>MLDARVRCPRQRLHGFGNARGAPTRWRTYAASSYRRTPPRRRETLDSAFDAAKTMCRLLSLYHSLTDHEILRLRRHVLRSSSLSRLNSVDECFLLSLACVERLEDLHLVAERLEDLSSRYSSPPDTASSKLDFASRDIQRKIDAMEKLVASTRSLHRAMESLAEMEASERKLQRPAQRRANHGLKVKVECFADKILFHRRQIVYFKQSPSEPDIRQGCLSHGRNHLHRLQPNLLRLRLHHHRRRSAKHNKPMLAAAPNFENASPSSSTRPLQGPTSARSTKTRIVSKSTAKRDLPPRTGFSSCTARGTPWMKSIQHPWVFLQL</sequence>
<evidence type="ECO:0000313" key="4">
    <source>
        <dbReference type="Proteomes" id="UP001603857"/>
    </source>
</evidence>
<dbReference type="Pfam" id="PF11961">
    <property type="entry name" value="DUF3475"/>
    <property type="match status" value="1"/>
</dbReference>
<dbReference type="Proteomes" id="UP001603857">
    <property type="component" value="Unassembled WGS sequence"/>
</dbReference>
<accession>A0ABD1LUE5</accession>
<dbReference type="InterPro" id="IPR021864">
    <property type="entry name" value="DUF3475"/>
</dbReference>
<evidence type="ECO:0000256" key="1">
    <source>
        <dbReference type="SAM" id="MobiDB-lite"/>
    </source>
</evidence>
<organism evidence="3 4">
    <name type="scientific">Flemingia macrophylla</name>
    <dbReference type="NCBI Taxonomy" id="520843"/>
    <lineage>
        <taxon>Eukaryota</taxon>
        <taxon>Viridiplantae</taxon>
        <taxon>Streptophyta</taxon>
        <taxon>Embryophyta</taxon>
        <taxon>Tracheophyta</taxon>
        <taxon>Spermatophyta</taxon>
        <taxon>Magnoliopsida</taxon>
        <taxon>eudicotyledons</taxon>
        <taxon>Gunneridae</taxon>
        <taxon>Pentapetalae</taxon>
        <taxon>rosids</taxon>
        <taxon>fabids</taxon>
        <taxon>Fabales</taxon>
        <taxon>Fabaceae</taxon>
        <taxon>Papilionoideae</taxon>
        <taxon>50 kb inversion clade</taxon>
        <taxon>NPAAA clade</taxon>
        <taxon>indigoferoid/millettioid clade</taxon>
        <taxon>Phaseoleae</taxon>
        <taxon>Flemingia</taxon>
    </lineage>
</organism>
<dbReference type="AlphaFoldDB" id="A0ABD1LUE5"/>
<dbReference type="EMBL" id="JBGMDY010000007">
    <property type="protein sequence ID" value="KAL2327151.1"/>
    <property type="molecule type" value="Genomic_DNA"/>
</dbReference>
<comment type="caution">
    <text evidence="3">The sequence shown here is derived from an EMBL/GenBank/DDBJ whole genome shotgun (WGS) entry which is preliminary data.</text>
</comment>
<feature type="compositionally biased region" description="Basic residues" evidence="1">
    <location>
        <begin position="241"/>
        <end position="250"/>
    </location>
</feature>
<name>A0ABD1LUE5_9FABA</name>
<gene>
    <name evidence="3" type="ORF">Fmac_020578</name>
</gene>